<dbReference type="RefSeq" id="WP_099470702.1">
    <property type="nucleotide sequence ID" value="NZ_CP041025.1"/>
</dbReference>
<dbReference type="AlphaFoldDB" id="A0A2G4YX02"/>
<organism evidence="7 8">
    <name type="scientific">Paremcibacter congregatus</name>
    <dbReference type="NCBI Taxonomy" id="2043170"/>
    <lineage>
        <taxon>Bacteria</taxon>
        <taxon>Pseudomonadati</taxon>
        <taxon>Pseudomonadota</taxon>
        <taxon>Alphaproteobacteria</taxon>
        <taxon>Emcibacterales</taxon>
        <taxon>Emcibacteraceae</taxon>
        <taxon>Paremcibacter</taxon>
    </lineage>
</organism>
<dbReference type="Pfam" id="PF03743">
    <property type="entry name" value="TrbI"/>
    <property type="match status" value="1"/>
</dbReference>
<dbReference type="Gene3D" id="2.40.128.260">
    <property type="entry name" value="Type IV secretion system, VirB10/TraB/TrbI"/>
    <property type="match status" value="1"/>
</dbReference>
<name>A0A2G4YX02_9PROT</name>
<accession>A0A2G4YX02</accession>
<dbReference type="InterPro" id="IPR005498">
    <property type="entry name" value="T4SS_VirB10/TraB/TrbI"/>
</dbReference>
<evidence type="ECO:0000256" key="3">
    <source>
        <dbReference type="ARBA" id="ARBA00022692"/>
    </source>
</evidence>
<evidence type="ECO:0000256" key="1">
    <source>
        <dbReference type="ARBA" id="ARBA00004167"/>
    </source>
</evidence>
<evidence type="ECO:0000256" key="5">
    <source>
        <dbReference type="ARBA" id="ARBA00023136"/>
    </source>
</evidence>
<sequence length="395" mass="42217">MTDTLEIKTKPQPVSRLNKKMVILASGLVVGLLVGVSFYALEPKDKQAEPQKELYNITNKRIAEGLEDLPESYKDVPQLGAPYMGDTAPALYAAEVNAGLALPADQPFRPSQMEENLRAERIKKARRKMQAEESGVFFRTSGTKAEAGAGHMPSSATDGQYDGTSFSALAQQALPITASVQDKKKAFLESPGKHSGVSKHGLREQLSPYSLLSGTVISASLITGINSDLPGQALAQVTKNIYDTVTGNYLLIPQGSRLIGRYDSEISSGQQRVLVVWERIIRPDGSSIQIDNLSGTDKAGYAGLSDNVDWHTGKLLKGIGLATLLGVGSELAYGGADGTLAEAIRDSSQSNINQAGQKIIDQNLSIPPTITIRPGWPVRVIVGSDIILTPFGETS</sequence>
<comment type="similarity">
    <text evidence="2">Belongs to the TrbI/VirB10 family.</text>
</comment>
<dbReference type="CDD" id="cd16429">
    <property type="entry name" value="VirB10"/>
    <property type="match status" value="1"/>
</dbReference>
<evidence type="ECO:0000313" key="8">
    <source>
        <dbReference type="Proteomes" id="UP000229730"/>
    </source>
</evidence>
<evidence type="ECO:0000256" key="2">
    <source>
        <dbReference type="ARBA" id="ARBA00010265"/>
    </source>
</evidence>
<proteinExistence type="inferred from homology"/>
<dbReference type="GO" id="GO:0016020">
    <property type="term" value="C:membrane"/>
    <property type="evidence" value="ECO:0007669"/>
    <property type="project" value="UniProtKB-SubCell"/>
</dbReference>
<gene>
    <name evidence="7" type="ORF">CRD36_00070</name>
</gene>
<dbReference type="OrthoDB" id="9807354at2"/>
<evidence type="ECO:0000256" key="4">
    <source>
        <dbReference type="ARBA" id="ARBA00022989"/>
    </source>
</evidence>
<keyword evidence="3 6" id="KW-0812">Transmembrane</keyword>
<evidence type="ECO:0000313" key="7">
    <source>
        <dbReference type="EMBL" id="PHZ86750.1"/>
    </source>
</evidence>
<keyword evidence="5 6" id="KW-0472">Membrane</keyword>
<keyword evidence="8" id="KW-1185">Reference proteome</keyword>
<dbReference type="EMBL" id="PDEM01000003">
    <property type="protein sequence ID" value="PHZ86750.1"/>
    <property type="molecule type" value="Genomic_DNA"/>
</dbReference>
<dbReference type="InterPro" id="IPR042217">
    <property type="entry name" value="T4SS_VirB10/TrbI"/>
</dbReference>
<feature type="transmembrane region" description="Helical" evidence="6">
    <location>
        <begin position="21"/>
        <end position="41"/>
    </location>
</feature>
<comment type="subcellular location">
    <subcellularLocation>
        <location evidence="1">Membrane</location>
        <topology evidence="1">Single-pass membrane protein</topology>
    </subcellularLocation>
</comment>
<dbReference type="InParanoid" id="A0A2G4YX02"/>
<comment type="caution">
    <text evidence="7">The sequence shown here is derived from an EMBL/GenBank/DDBJ whole genome shotgun (WGS) entry which is preliminary data.</text>
</comment>
<protein>
    <submittedName>
        <fullName evidence="7">Conjugal transfer protein TraI</fullName>
    </submittedName>
</protein>
<keyword evidence="4 6" id="KW-1133">Transmembrane helix</keyword>
<evidence type="ECO:0000256" key="6">
    <source>
        <dbReference type="SAM" id="Phobius"/>
    </source>
</evidence>
<dbReference type="Proteomes" id="UP000229730">
    <property type="component" value="Unassembled WGS sequence"/>
</dbReference>
<reference evidence="7 8" key="1">
    <citation type="submission" date="2017-10" db="EMBL/GenBank/DDBJ databases">
        <title>Frigbacter circumglobatus gen. nov. sp. nov., isolated from sediment cultured in situ.</title>
        <authorList>
            <person name="Zhao Z."/>
        </authorList>
    </citation>
    <scope>NUCLEOTIDE SEQUENCE [LARGE SCALE GENOMIC DNA]</scope>
    <source>
        <strain evidence="7 8">ZYL</strain>
    </source>
</reference>